<evidence type="ECO:0000256" key="11">
    <source>
        <dbReference type="ARBA" id="ARBA00022777"/>
    </source>
</evidence>
<keyword evidence="26" id="KW-1185">Reference proteome</keyword>
<evidence type="ECO:0000256" key="10">
    <source>
        <dbReference type="ARBA" id="ARBA00022741"/>
    </source>
</evidence>
<evidence type="ECO:0000256" key="9">
    <source>
        <dbReference type="ARBA" id="ARBA00022737"/>
    </source>
</evidence>
<reference evidence="25" key="1">
    <citation type="submission" date="2025-08" db="UniProtKB">
        <authorList>
            <consortium name="Ensembl"/>
        </authorList>
    </citation>
    <scope>IDENTIFICATION</scope>
</reference>
<dbReference type="GO" id="GO:0005634">
    <property type="term" value="C:nucleus"/>
    <property type="evidence" value="ECO:0007669"/>
    <property type="project" value="UniProtKB-SubCell"/>
</dbReference>
<comment type="catalytic activity">
    <reaction evidence="18">
        <text>L-threonyl-[protein] + ATP = O-phospho-L-threonyl-[protein] + ADP + H(+)</text>
        <dbReference type="Rhea" id="RHEA:46608"/>
        <dbReference type="Rhea" id="RHEA-COMP:11060"/>
        <dbReference type="Rhea" id="RHEA-COMP:11605"/>
        <dbReference type="ChEBI" id="CHEBI:15378"/>
        <dbReference type="ChEBI" id="CHEBI:30013"/>
        <dbReference type="ChEBI" id="CHEBI:30616"/>
        <dbReference type="ChEBI" id="CHEBI:61977"/>
        <dbReference type="ChEBI" id="CHEBI:456216"/>
        <dbReference type="EC" id="2.7.11.1"/>
    </reaction>
    <physiologicalReaction direction="left-to-right" evidence="18">
        <dbReference type="Rhea" id="RHEA:46609"/>
    </physiologicalReaction>
</comment>
<comment type="catalytic activity">
    <reaction evidence="19">
        <text>L-seryl-[protein] + ATP = O-phospho-L-seryl-[protein] + ADP + H(+)</text>
        <dbReference type="Rhea" id="RHEA:17989"/>
        <dbReference type="Rhea" id="RHEA-COMP:9863"/>
        <dbReference type="Rhea" id="RHEA-COMP:11604"/>
        <dbReference type="ChEBI" id="CHEBI:15378"/>
        <dbReference type="ChEBI" id="CHEBI:29999"/>
        <dbReference type="ChEBI" id="CHEBI:30616"/>
        <dbReference type="ChEBI" id="CHEBI:83421"/>
        <dbReference type="ChEBI" id="CHEBI:456216"/>
        <dbReference type="EC" id="2.7.11.1"/>
    </reaction>
    <physiologicalReaction direction="left-to-right" evidence="19">
        <dbReference type="Rhea" id="RHEA:17990"/>
    </physiologicalReaction>
</comment>
<keyword evidence="10 21" id="KW-0547">Nucleotide-binding</keyword>
<dbReference type="PANTHER" id="PTHR46485:SF7">
    <property type="entry name" value="LIM DOMAIN KINASE 1"/>
    <property type="match status" value="1"/>
</dbReference>
<dbReference type="GO" id="GO:0030036">
    <property type="term" value="P:actin cytoskeleton organization"/>
    <property type="evidence" value="ECO:0007669"/>
    <property type="project" value="TreeGrafter"/>
</dbReference>
<dbReference type="Gene3D" id="1.10.510.10">
    <property type="entry name" value="Transferase(Phosphotransferase) domain 1"/>
    <property type="match status" value="1"/>
</dbReference>
<dbReference type="GO" id="GO:0004674">
    <property type="term" value="F:protein serine/threonine kinase activity"/>
    <property type="evidence" value="ECO:0007669"/>
    <property type="project" value="UniProtKB-KW"/>
</dbReference>
<dbReference type="InterPro" id="IPR036034">
    <property type="entry name" value="PDZ_sf"/>
</dbReference>
<dbReference type="Pfam" id="PF00595">
    <property type="entry name" value="PDZ"/>
    <property type="match status" value="1"/>
</dbReference>
<evidence type="ECO:0000256" key="21">
    <source>
        <dbReference type="PROSITE-ProRule" id="PRU10141"/>
    </source>
</evidence>
<dbReference type="GO" id="GO:0005737">
    <property type="term" value="C:cytoplasm"/>
    <property type="evidence" value="ECO:0007669"/>
    <property type="project" value="TreeGrafter"/>
</dbReference>
<evidence type="ECO:0000256" key="18">
    <source>
        <dbReference type="ARBA" id="ARBA00048659"/>
    </source>
</evidence>
<dbReference type="PROSITE" id="PS00107">
    <property type="entry name" value="PROTEIN_KINASE_ATP"/>
    <property type="match status" value="1"/>
</dbReference>
<dbReference type="Proteomes" id="UP000472262">
    <property type="component" value="Unassembled WGS sequence"/>
</dbReference>
<evidence type="ECO:0000259" key="22">
    <source>
        <dbReference type="PROSITE" id="PS50011"/>
    </source>
</evidence>
<sequence>PPLPCRRQTRSFEPFGDEASILLEPHCPWTACLPCGSVCQAHEQLSTRGVCLVCCECNSVVSHLYYERDGQFFCKKDYCSRFGEQCYGCSESITTGLIMVAGKHKYHPECFFCESCGMVIGDGDSFVLVDFTNLYCGQCGHEVVSMQHSAAKCSRLPHTVTSMSFPPSAESRRGLSFTVEQKDAGPLIIISQLDMHNLSPEVKPLIHAGDRILEINGISVQNIPLNEIELVIHDTEHWLQITTEHDPEELTKQEDLSGLLGEELDHPGKLGFIPLPSNRRISPRSRNILRSCSTDKASCSQRHAALLSHRRDINRSESLRFDPSDKTQRIFRPLDLIYGEVLGKGCFGQAIKVTHSETGEVMVIKELLQFDEETQKTFLKEVKVMRCLEHPNVLKFIGILYKDKRLNLISEYVQGGTLTDTIQKMDRDHPWKLRVSYAKNIAAGMAYLHSMNVIHRDLNSHNCFVRENQTVVVADFGLAQLVKEEKSSSPGQMSKLNKLGRKKRYMVVGNPYWMAPEMIHGKVYDEQVDIFSFGIVVCEIIGRVYADPDYLPRTQDFGLNVNEFLERYMSKDCPEAFFPIAVLCCALEAEKRPSFAKLEEWLENLLMHMEIGLHLMSELDKIRQVFWENHSQSKQTYGIPSKQMEN</sequence>
<dbReference type="InterPro" id="IPR001781">
    <property type="entry name" value="Znf_LIM"/>
</dbReference>
<dbReference type="Gene3D" id="3.30.200.20">
    <property type="entry name" value="Phosphorylase Kinase, domain 1"/>
    <property type="match status" value="1"/>
</dbReference>
<dbReference type="FunFam" id="1.10.510.10:FF:000282">
    <property type="entry name" value="LIM domain kinase 1"/>
    <property type="match status" value="1"/>
</dbReference>
<feature type="domain" description="Protein kinase" evidence="22">
    <location>
        <begin position="336"/>
        <end position="602"/>
    </location>
</feature>
<dbReference type="GO" id="GO:0046872">
    <property type="term" value="F:metal ion binding"/>
    <property type="evidence" value="ECO:0007669"/>
    <property type="project" value="UniProtKB-KW"/>
</dbReference>
<evidence type="ECO:0000256" key="6">
    <source>
        <dbReference type="ARBA" id="ARBA00022527"/>
    </source>
</evidence>
<dbReference type="InterPro" id="IPR001478">
    <property type="entry name" value="PDZ"/>
</dbReference>
<keyword evidence="8 20" id="KW-0479">Metal-binding</keyword>
<accession>A0A672T2D3</accession>
<dbReference type="PROSITE" id="PS00478">
    <property type="entry name" value="LIM_DOMAIN_1"/>
    <property type="match status" value="1"/>
</dbReference>
<dbReference type="SUPFAM" id="SSF56112">
    <property type="entry name" value="Protein kinase-like (PK-like)"/>
    <property type="match status" value="1"/>
</dbReference>
<dbReference type="InterPro" id="IPR011009">
    <property type="entry name" value="Kinase-like_dom_sf"/>
</dbReference>
<evidence type="ECO:0000256" key="15">
    <source>
        <dbReference type="ARBA" id="ARBA00023212"/>
    </source>
</evidence>
<feature type="domain" description="PDZ" evidence="24">
    <location>
        <begin position="162"/>
        <end position="247"/>
    </location>
</feature>
<organism evidence="25 26">
    <name type="scientific">Sinocyclocheilus grahami</name>
    <name type="common">Dianchi golden-line fish</name>
    <name type="synonym">Barbus grahami</name>
    <dbReference type="NCBI Taxonomy" id="75366"/>
    <lineage>
        <taxon>Eukaryota</taxon>
        <taxon>Metazoa</taxon>
        <taxon>Chordata</taxon>
        <taxon>Craniata</taxon>
        <taxon>Vertebrata</taxon>
        <taxon>Euteleostomi</taxon>
        <taxon>Actinopterygii</taxon>
        <taxon>Neopterygii</taxon>
        <taxon>Teleostei</taxon>
        <taxon>Ostariophysi</taxon>
        <taxon>Cypriniformes</taxon>
        <taxon>Cyprinidae</taxon>
        <taxon>Cyprininae</taxon>
        <taxon>Sinocyclocheilus</taxon>
    </lineage>
</organism>
<evidence type="ECO:0000256" key="4">
    <source>
        <dbReference type="ARBA" id="ARBA00012513"/>
    </source>
</evidence>
<keyword evidence="14 20" id="KW-0440">LIM domain</keyword>
<dbReference type="GO" id="GO:0005524">
    <property type="term" value="F:ATP binding"/>
    <property type="evidence" value="ECO:0007669"/>
    <property type="project" value="UniProtKB-UniRule"/>
</dbReference>
<dbReference type="Gene3D" id="2.10.110.10">
    <property type="entry name" value="Cysteine Rich Protein"/>
    <property type="match status" value="1"/>
</dbReference>
<evidence type="ECO:0000256" key="13">
    <source>
        <dbReference type="ARBA" id="ARBA00022840"/>
    </source>
</evidence>
<evidence type="ECO:0000256" key="12">
    <source>
        <dbReference type="ARBA" id="ARBA00022833"/>
    </source>
</evidence>
<evidence type="ECO:0000256" key="20">
    <source>
        <dbReference type="PROSITE-ProRule" id="PRU00125"/>
    </source>
</evidence>
<keyword evidence="9" id="KW-0677">Repeat</keyword>
<dbReference type="SMART" id="SM00228">
    <property type="entry name" value="PDZ"/>
    <property type="match status" value="1"/>
</dbReference>
<protein>
    <recommendedName>
        <fullName evidence="17">LIM domain kinase 1</fullName>
        <ecNumber evidence="4">2.7.11.1</ecNumber>
    </recommendedName>
</protein>
<dbReference type="FunFam" id="3.30.200.20:FF:000038">
    <property type="entry name" value="LIM domain kinase 2"/>
    <property type="match status" value="1"/>
</dbReference>
<dbReference type="FunCoup" id="A0A672T2D3">
    <property type="interactions" value="3"/>
</dbReference>
<name>A0A672T2D3_SINGR</name>
<evidence type="ECO:0000256" key="14">
    <source>
        <dbReference type="ARBA" id="ARBA00023038"/>
    </source>
</evidence>
<evidence type="ECO:0000256" key="17">
    <source>
        <dbReference type="ARBA" id="ARBA00040667"/>
    </source>
</evidence>
<keyword evidence="11" id="KW-0418">Kinase</keyword>
<evidence type="ECO:0000313" key="25">
    <source>
        <dbReference type="Ensembl" id="ENSSGRP00000108836.1"/>
    </source>
</evidence>
<dbReference type="PROSITE" id="PS50106">
    <property type="entry name" value="PDZ"/>
    <property type="match status" value="1"/>
</dbReference>
<dbReference type="GO" id="GO:0051496">
    <property type="term" value="P:positive regulation of stress fiber assembly"/>
    <property type="evidence" value="ECO:0007669"/>
    <property type="project" value="TreeGrafter"/>
</dbReference>
<dbReference type="EC" id="2.7.11.1" evidence="4"/>
<evidence type="ECO:0000259" key="24">
    <source>
        <dbReference type="PROSITE" id="PS50106"/>
    </source>
</evidence>
<comment type="similarity">
    <text evidence="3">Belongs to the protein kinase superfamily. TKL Ser/Thr protein kinase family.</text>
</comment>
<dbReference type="InterPro" id="IPR001245">
    <property type="entry name" value="Ser-Thr/Tyr_kinase_cat_dom"/>
</dbReference>
<evidence type="ECO:0000256" key="5">
    <source>
        <dbReference type="ARBA" id="ARBA00022490"/>
    </source>
</evidence>
<reference evidence="25" key="2">
    <citation type="submission" date="2025-09" db="UniProtKB">
        <authorList>
            <consortium name="Ensembl"/>
        </authorList>
    </citation>
    <scope>IDENTIFICATION</scope>
</reference>
<feature type="domain" description="LIM zinc-binding" evidence="23">
    <location>
        <begin position="84"/>
        <end position="146"/>
    </location>
</feature>
<evidence type="ECO:0000256" key="3">
    <source>
        <dbReference type="ARBA" id="ARBA00005843"/>
    </source>
</evidence>
<dbReference type="GO" id="GO:0005856">
    <property type="term" value="C:cytoskeleton"/>
    <property type="evidence" value="ECO:0007669"/>
    <property type="project" value="UniProtKB-SubCell"/>
</dbReference>
<evidence type="ECO:0000256" key="19">
    <source>
        <dbReference type="ARBA" id="ARBA00048977"/>
    </source>
</evidence>
<dbReference type="SMART" id="SM00132">
    <property type="entry name" value="LIM"/>
    <property type="match status" value="1"/>
</dbReference>
<dbReference type="InterPro" id="IPR017441">
    <property type="entry name" value="Protein_kinase_ATP_BS"/>
</dbReference>
<dbReference type="CDD" id="cd06754">
    <property type="entry name" value="PDZ_LIMK-like"/>
    <property type="match status" value="1"/>
</dbReference>
<evidence type="ECO:0000259" key="23">
    <source>
        <dbReference type="PROSITE" id="PS50023"/>
    </source>
</evidence>
<keyword evidence="12 20" id="KW-0862">Zinc</keyword>
<evidence type="ECO:0000256" key="16">
    <source>
        <dbReference type="ARBA" id="ARBA00023242"/>
    </source>
</evidence>
<comment type="subcellular location">
    <subcellularLocation>
        <location evidence="2">Cytoplasm</location>
        <location evidence="2">Cytoskeleton</location>
    </subcellularLocation>
    <subcellularLocation>
        <location evidence="1">Nucleus</location>
    </subcellularLocation>
</comment>
<dbReference type="SUPFAM" id="SSF57716">
    <property type="entry name" value="Glucocorticoid receptor-like (DNA-binding domain)"/>
    <property type="match status" value="2"/>
</dbReference>
<dbReference type="InterPro" id="IPR000719">
    <property type="entry name" value="Prot_kinase_dom"/>
</dbReference>
<feature type="binding site" evidence="21">
    <location>
        <position position="365"/>
    </location>
    <ligand>
        <name>ATP</name>
        <dbReference type="ChEBI" id="CHEBI:30616"/>
    </ligand>
</feature>
<dbReference type="SUPFAM" id="SSF50156">
    <property type="entry name" value="PDZ domain-like"/>
    <property type="match status" value="1"/>
</dbReference>
<keyword evidence="6" id="KW-0723">Serine/threonine-protein kinase</keyword>
<dbReference type="InterPro" id="IPR050940">
    <property type="entry name" value="Actin_reg-Ser/Thr_kinase"/>
</dbReference>
<keyword evidence="15" id="KW-0206">Cytoskeleton</keyword>
<dbReference type="PROSITE" id="PS50011">
    <property type="entry name" value="PROTEIN_KINASE_DOM"/>
    <property type="match status" value="1"/>
</dbReference>
<evidence type="ECO:0000256" key="8">
    <source>
        <dbReference type="ARBA" id="ARBA00022723"/>
    </source>
</evidence>
<keyword evidence="7" id="KW-0808">Transferase</keyword>
<proteinExistence type="inferred from homology"/>
<evidence type="ECO:0000313" key="26">
    <source>
        <dbReference type="Proteomes" id="UP000472262"/>
    </source>
</evidence>
<dbReference type="AlphaFoldDB" id="A0A672T2D3"/>
<dbReference type="Ensembl" id="ENSSGRT00000115640.1">
    <property type="protein sequence ID" value="ENSSGRP00000108836.1"/>
    <property type="gene ID" value="ENSSGRG00000053622.1"/>
</dbReference>
<dbReference type="Pfam" id="PF07714">
    <property type="entry name" value="PK_Tyr_Ser-Thr"/>
    <property type="match status" value="1"/>
</dbReference>
<dbReference type="GO" id="GO:0043005">
    <property type="term" value="C:neuron projection"/>
    <property type="evidence" value="ECO:0007669"/>
    <property type="project" value="TreeGrafter"/>
</dbReference>
<dbReference type="PANTHER" id="PTHR46485">
    <property type="entry name" value="LIM DOMAIN KINASE 1"/>
    <property type="match status" value="1"/>
</dbReference>
<evidence type="ECO:0000256" key="2">
    <source>
        <dbReference type="ARBA" id="ARBA00004245"/>
    </source>
</evidence>
<keyword evidence="13 21" id="KW-0067">ATP-binding</keyword>
<keyword evidence="5" id="KW-0963">Cytoplasm</keyword>
<dbReference type="Pfam" id="PF00412">
    <property type="entry name" value="LIM"/>
    <property type="match status" value="1"/>
</dbReference>
<evidence type="ECO:0000256" key="1">
    <source>
        <dbReference type="ARBA" id="ARBA00004123"/>
    </source>
</evidence>
<dbReference type="PROSITE" id="PS50023">
    <property type="entry name" value="LIM_DOMAIN_2"/>
    <property type="match status" value="1"/>
</dbReference>
<dbReference type="Gene3D" id="2.30.42.10">
    <property type="match status" value="1"/>
</dbReference>
<keyword evidence="16" id="KW-0539">Nucleus</keyword>
<dbReference type="InParanoid" id="A0A672T2D3"/>
<evidence type="ECO:0000256" key="7">
    <source>
        <dbReference type="ARBA" id="ARBA00022679"/>
    </source>
</evidence>